<sequence length="252" mass="29091">MFELLDKWIKQVGEENVIQVITDNHSSYVMTGRLLELKRWHLYWTPCVAHCLDLMLEDIGKLPNIKRTLERAISLNEYIYNHSGLLNMMKQFTGQRELLRPAKTHFAIAFITLSQLHEQKNYLRKMFTSLDWFRGPLVRVLHLVDGEKKAPMGYIYEAMNRAKDIILNGGLHMELQLQICKGRMEDEDSHGGAQNDFVFDDDNLTWDDVARAIGAEEARFDTRARARTRASSSIIPPTRGIASSSKTLFLIH</sequence>
<evidence type="ECO:0000313" key="3">
    <source>
        <dbReference type="Proteomes" id="UP000288805"/>
    </source>
</evidence>
<organism evidence="2 3">
    <name type="scientific">Vitis vinifera</name>
    <name type="common">Grape</name>
    <dbReference type="NCBI Taxonomy" id="29760"/>
    <lineage>
        <taxon>Eukaryota</taxon>
        <taxon>Viridiplantae</taxon>
        <taxon>Streptophyta</taxon>
        <taxon>Embryophyta</taxon>
        <taxon>Tracheophyta</taxon>
        <taxon>Spermatophyta</taxon>
        <taxon>Magnoliopsida</taxon>
        <taxon>eudicotyledons</taxon>
        <taxon>Gunneridae</taxon>
        <taxon>Pentapetalae</taxon>
        <taxon>rosids</taxon>
        <taxon>Vitales</taxon>
        <taxon>Vitaceae</taxon>
        <taxon>Viteae</taxon>
        <taxon>Vitis</taxon>
    </lineage>
</organism>
<dbReference type="EMBL" id="QGNW01001990">
    <property type="protein sequence ID" value="RVW26757.1"/>
    <property type="molecule type" value="Genomic_DNA"/>
</dbReference>
<accession>A0A438CU79</accession>
<reference evidence="2 3" key="1">
    <citation type="journal article" date="2018" name="PLoS Genet.">
        <title>Population sequencing reveals clonal diversity and ancestral inbreeding in the grapevine cultivar Chardonnay.</title>
        <authorList>
            <person name="Roach M.J."/>
            <person name="Johnson D.L."/>
            <person name="Bohlmann J."/>
            <person name="van Vuuren H.J."/>
            <person name="Jones S.J."/>
            <person name="Pretorius I.S."/>
            <person name="Schmidt S.A."/>
            <person name="Borneman A.R."/>
        </authorList>
    </citation>
    <scope>NUCLEOTIDE SEQUENCE [LARGE SCALE GENOMIC DNA]</scope>
    <source>
        <strain evidence="3">cv. Chardonnay</strain>
        <tissue evidence="2">Leaf</tissue>
    </source>
</reference>
<dbReference type="InterPro" id="IPR007021">
    <property type="entry name" value="DUF659"/>
</dbReference>
<name>A0A438CU79_VITVI</name>
<feature type="domain" description="DUF659" evidence="1">
    <location>
        <begin position="1"/>
        <end position="72"/>
    </location>
</feature>
<dbReference type="Pfam" id="PF04937">
    <property type="entry name" value="DUF659"/>
    <property type="match status" value="1"/>
</dbReference>
<dbReference type="PANTHER" id="PTHR32166:SF74">
    <property type="entry name" value="OS05G0256350 PROTEIN"/>
    <property type="match status" value="1"/>
</dbReference>
<dbReference type="SUPFAM" id="SSF53098">
    <property type="entry name" value="Ribonuclease H-like"/>
    <property type="match status" value="1"/>
</dbReference>
<dbReference type="InterPro" id="IPR012337">
    <property type="entry name" value="RNaseH-like_sf"/>
</dbReference>
<dbReference type="PANTHER" id="PTHR32166">
    <property type="entry name" value="OSJNBA0013A04.12 PROTEIN"/>
    <property type="match status" value="1"/>
</dbReference>
<evidence type="ECO:0000259" key="1">
    <source>
        <dbReference type="Pfam" id="PF04937"/>
    </source>
</evidence>
<dbReference type="AlphaFoldDB" id="A0A438CU79"/>
<proteinExistence type="predicted"/>
<evidence type="ECO:0000313" key="2">
    <source>
        <dbReference type="EMBL" id="RVW26757.1"/>
    </source>
</evidence>
<protein>
    <recommendedName>
        <fullName evidence="1">DUF659 domain-containing protein</fullName>
    </recommendedName>
</protein>
<comment type="caution">
    <text evidence="2">The sequence shown here is derived from an EMBL/GenBank/DDBJ whole genome shotgun (WGS) entry which is preliminary data.</text>
</comment>
<dbReference type="Proteomes" id="UP000288805">
    <property type="component" value="Unassembled WGS sequence"/>
</dbReference>
<gene>
    <name evidence="2" type="ORF">CK203_117029</name>
</gene>